<dbReference type="Proteomes" id="UP001312908">
    <property type="component" value="Unassembled WGS sequence"/>
</dbReference>
<dbReference type="PROSITE" id="PS00455">
    <property type="entry name" value="AMP_BINDING"/>
    <property type="match status" value="1"/>
</dbReference>
<name>A0ABU7U5Y2_9PROT</name>
<dbReference type="PANTHER" id="PTHR45527:SF10">
    <property type="entry name" value="PYOCHELIN SYNTHASE PCHF"/>
    <property type="match status" value="1"/>
</dbReference>
<dbReference type="InterPro" id="IPR036736">
    <property type="entry name" value="ACP-like_sf"/>
</dbReference>
<dbReference type="CDD" id="cd12114">
    <property type="entry name" value="A_NRPS_TlmIV_like"/>
    <property type="match status" value="1"/>
</dbReference>
<sequence length="2045" mass="226552">MSIIASLPEGDVPCLPALNDIVSWLATELRIPPKDIIAADNLLMLGLDSLRAMACVNQLRVAGHGVTLKQLLAKPSFKDWSRLIRDLAVVQPRLPDDAPSSWPTMLDGAAFPLTDIQHAYLVGRGPTQPLGGVGCHLYQEFDGVGLTPDTLDHAILTLIHRHPMLNVAISSDGAQRWIGPPFWTGARTYDLRKASPQQCAAHAATMRTTYGHRLLDVENGACFDFQLTLLPENRHRLHVDLDLLILDAASFSILFRELAALLAGHTLPPLDRKYDFRAYLAQAASHDATSKARARTYWQGQLDNLPPAPALPMMETAITAGTVTRHRRKHVLNAQLWARFSDEASRRGFTPTMALATAFALVMARWSNQPRLLLNVPIFDRQPFHPDVTSMIGDFTKIILVDMAAEGESFSDLVRQNIDGFTTSWEFRDYSGVEILRDLRKRGQHPQGAPIVFTGALGDPLFGEDPASTVGSPGWGVSQTPQVSIDHLAYRLSDTVCLQWDSADTIFPAGMVEAMFGAYVALIEALAADAASWDRPLPDLLPEKQRRIRAEMNDVRGPLPQNTLHDGFYRRAVSQPEAIAVIHRGQETRYGDLDLMARRCARYLLEAGVKPGDRVAICMARGVGHVVSVLAILSVGAAYVPLAYDQPEDRLKTILQQAGISMMLTSTAYDGWDNPGCQYVPWEKTQDCAPLDEIVHIPNDALAYVIYTSGSTGVPKGVMISHRAALNSCADINQRIGLTPSDRILALAALYFDLSVYDIFGALSAGAAIVMLDEAERRDPGTWCTLIAHHNITVWNSVPSLFDMLITYAEGFESRAPAMLRVALLSGDWIGLGLTGRYHAFNAQGRLLALGGATEAAIWSNHFEIGEIDPSWRSIPYGQPLTNQKFRVVDYNGRDCPDWVSGELWIGGAGVAMGYLNDPTRTAAQFVQYDRESWYKTGDMSRYWPDGTLEFLGRRDRQVKIGGYRIELAEIDVAFSALPGIRQSLTLATEGRDRSLISFLIPAPDEITSSSENAASAHAIYKSCFRTIASPIPASNRARSCAEVRDFIAGHFGLKGLSLDDLSDPAEACAKYGAIPHFLPMFQQWAAICAEVSAPVAAPLRDFETLHHLLHAILTGAASPNTLLDDENWAPEMQLLALPGTKEALRWLSDAMPGITRRIHRLPLIVEIGARSGLTAQYLISVLPAGSAHYIATDDSAEMIYRAEARPARDPQLKFMRWHDETRAELAGQADIVLVNNALHRLDAAGLDAVIHVARPGALIFVVELAVLPPVACVSADLLNGGHSLAERIINGEEWRQRLAARGLICEDTVRMGDQNCLILRRADAGQWPDIGTLRARVARKLPEYMIPRQIRFLDAWPLTPNGKIDHAALLKIARRRDAPASPLTPAPQTCNAAEACVAALWKTLLKLPDVTRDSHFFAIGGDSLLATRLIGALAEEGYEAQLNMLFERPILSEFAATLTRAAAETATLTPDDANRYVPFPLSDVQQAYLVGRQPDFALGGVGSQFFMAFDVTHLDVEKFEHALNHLIRRHDMLRCVVRGTQQCVLEHVPVYRLNRRIFPSLDSRELRDWRDALSHQLLNPENWPVFDIQAASDGGDITRIFMTLDNLMLDGMSMQIFLAELDDLYSGRATHTEAPTITFRDYRVYQALQKPAPRSRQYWRARLPLLPPAPPLPLRSDPAHLYRPVFRRLSSSLTPQDWSRLKGRAAENCVTPSTVLLAAFCTSLSRWSQTQKHTLNLTLFDRTPIHPQIDRILGDFTSLLLLEWSPGADWRTTLIALQRRLGQDLAHRDVSAIWVMRQLAASLDQASASMPVVFTSAIGVSDGHFLSESAFLKPRGGISQTPQIWLDHQVYEADDRLHFNWDVVEALFDPAMLEAQFGAYCHLLSQLVHEDAIWEAPMSLLIGVPPQDAARHKNAVLQITTPPQRNENQLDRLNPAFLNWLCQAFEGISGHVISPRQNFFDSGGTSLHLVQFHRLLRDAGYPDLTVTDLFSHASPQELALHLREMEVAPAPPADADRHTRNRRNISMQRRAGSMMSADRDNHHG</sequence>
<dbReference type="InterPro" id="IPR023213">
    <property type="entry name" value="CAT-like_dom_sf"/>
</dbReference>
<keyword evidence="9" id="KW-1185">Reference proteome</keyword>
<dbReference type="InterPro" id="IPR020806">
    <property type="entry name" value="PKS_PP-bd"/>
</dbReference>
<evidence type="ECO:0000313" key="9">
    <source>
        <dbReference type="Proteomes" id="UP001312908"/>
    </source>
</evidence>
<dbReference type="Gene3D" id="3.40.50.12780">
    <property type="entry name" value="N-terminal domain of ligase-like"/>
    <property type="match status" value="1"/>
</dbReference>
<keyword evidence="5" id="KW-0677">Repeat</keyword>
<dbReference type="Gene3D" id="3.30.559.30">
    <property type="entry name" value="Nonribosomal peptide synthetase, condensation domain"/>
    <property type="match status" value="2"/>
</dbReference>
<evidence type="ECO:0000256" key="5">
    <source>
        <dbReference type="ARBA" id="ARBA00022737"/>
    </source>
</evidence>
<feature type="region of interest" description="Disordered" evidence="6">
    <location>
        <begin position="2012"/>
        <end position="2045"/>
    </location>
</feature>
<evidence type="ECO:0000256" key="3">
    <source>
        <dbReference type="ARBA" id="ARBA00022553"/>
    </source>
</evidence>
<evidence type="ECO:0000256" key="6">
    <source>
        <dbReference type="SAM" id="MobiDB-lite"/>
    </source>
</evidence>
<keyword evidence="4" id="KW-0436">Ligase</keyword>
<dbReference type="InterPro" id="IPR013217">
    <property type="entry name" value="Methyltransf_12"/>
</dbReference>
<dbReference type="Gene3D" id="3.40.50.150">
    <property type="entry name" value="Vaccinia Virus protein VP39"/>
    <property type="match status" value="1"/>
</dbReference>
<evidence type="ECO:0000256" key="4">
    <source>
        <dbReference type="ARBA" id="ARBA00022598"/>
    </source>
</evidence>
<dbReference type="SUPFAM" id="SSF47336">
    <property type="entry name" value="ACP-like"/>
    <property type="match status" value="3"/>
</dbReference>
<dbReference type="EMBL" id="JAWJZY010000004">
    <property type="protein sequence ID" value="MEE8659277.1"/>
    <property type="molecule type" value="Genomic_DNA"/>
</dbReference>
<proteinExistence type="predicted"/>
<feature type="domain" description="Carrier" evidence="7">
    <location>
        <begin position="1933"/>
        <end position="2007"/>
    </location>
</feature>
<dbReference type="SMART" id="SM00823">
    <property type="entry name" value="PKS_PP"/>
    <property type="match status" value="2"/>
</dbReference>
<dbReference type="InterPro" id="IPR029063">
    <property type="entry name" value="SAM-dependent_MTases_sf"/>
</dbReference>
<dbReference type="SUPFAM" id="SSF52777">
    <property type="entry name" value="CoA-dependent acyltransferases"/>
    <property type="match status" value="4"/>
</dbReference>
<dbReference type="PROSITE" id="PS50075">
    <property type="entry name" value="CARRIER"/>
    <property type="match status" value="3"/>
</dbReference>
<feature type="domain" description="Carrier" evidence="7">
    <location>
        <begin position="12"/>
        <end position="88"/>
    </location>
</feature>
<dbReference type="Gene3D" id="3.30.300.30">
    <property type="match status" value="2"/>
</dbReference>
<dbReference type="PANTHER" id="PTHR45527">
    <property type="entry name" value="NONRIBOSOMAL PEPTIDE SYNTHETASE"/>
    <property type="match status" value="1"/>
</dbReference>
<keyword evidence="2" id="KW-0596">Phosphopantetheine</keyword>
<dbReference type="InterPro" id="IPR042099">
    <property type="entry name" value="ANL_N_sf"/>
</dbReference>
<feature type="domain" description="Carrier" evidence="7">
    <location>
        <begin position="1389"/>
        <end position="1463"/>
    </location>
</feature>
<dbReference type="InterPro" id="IPR009081">
    <property type="entry name" value="PP-bd_ACP"/>
</dbReference>
<dbReference type="InterPro" id="IPR001242">
    <property type="entry name" value="Condensation_dom"/>
</dbReference>
<comment type="caution">
    <text evidence="8">The sequence shown here is derived from an EMBL/GenBank/DDBJ whole genome shotgun (WGS) entry which is preliminary data.</text>
</comment>
<dbReference type="Gene3D" id="3.30.559.10">
    <property type="entry name" value="Chloramphenicol acetyltransferase-like domain"/>
    <property type="match status" value="2"/>
</dbReference>
<keyword evidence="3" id="KW-0597">Phosphoprotein</keyword>
<dbReference type="CDD" id="cd19535">
    <property type="entry name" value="Cyc_NRPS"/>
    <property type="match status" value="2"/>
</dbReference>
<comment type="cofactor">
    <cofactor evidence="1">
        <name>pantetheine 4'-phosphate</name>
        <dbReference type="ChEBI" id="CHEBI:47942"/>
    </cofactor>
</comment>
<dbReference type="Pfam" id="PF00501">
    <property type="entry name" value="AMP-binding"/>
    <property type="match status" value="1"/>
</dbReference>
<accession>A0ABU7U5Y2</accession>
<dbReference type="PROSITE" id="PS00012">
    <property type="entry name" value="PHOSPHOPANTETHEINE"/>
    <property type="match status" value="1"/>
</dbReference>
<dbReference type="InterPro" id="IPR020845">
    <property type="entry name" value="AMP-binding_CS"/>
</dbReference>
<dbReference type="SUPFAM" id="SSF53335">
    <property type="entry name" value="S-adenosyl-L-methionine-dependent methyltransferases"/>
    <property type="match status" value="1"/>
</dbReference>
<dbReference type="InterPro" id="IPR010071">
    <property type="entry name" value="AA_adenyl_dom"/>
</dbReference>
<dbReference type="InterPro" id="IPR045851">
    <property type="entry name" value="AMP-bd_C_sf"/>
</dbReference>
<dbReference type="SUPFAM" id="SSF56801">
    <property type="entry name" value="Acetyl-CoA synthetase-like"/>
    <property type="match status" value="1"/>
</dbReference>
<evidence type="ECO:0000313" key="8">
    <source>
        <dbReference type="EMBL" id="MEE8659277.1"/>
    </source>
</evidence>
<dbReference type="Pfam" id="PF08242">
    <property type="entry name" value="Methyltransf_12"/>
    <property type="match status" value="1"/>
</dbReference>
<dbReference type="NCBIfam" id="TIGR01733">
    <property type="entry name" value="AA-adenyl-dom"/>
    <property type="match status" value="1"/>
</dbReference>
<evidence type="ECO:0000256" key="1">
    <source>
        <dbReference type="ARBA" id="ARBA00001957"/>
    </source>
</evidence>
<dbReference type="InterPro" id="IPR000873">
    <property type="entry name" value="AMP-dep_synth/lig_dom"/>
</dbReference>
<gene>
    <name evidence="8" type="ORF">DOFOFD_09680</name>
</gene>
<evidence type="ECO:0000256" key="2">
    <source>
        <dbReference type="ARBA" id="ARBA00022450"/>
    </source>
</evidence>
<protein>
    <recommendedName>
        <fullName evidence="7">Carrier domain-containing protein</fullName>
    </recommendedName>
</protein>
<organism evidence="8 9">
    <name type="scientific">Sorlinia euscelidii</name>
    <dbReference type="NCBI Taxonomy" id="3081148"/>
    <lineage>
        <taxon>Bacteria</taxon>
        <taxon>Pseudomonadati</taxon>
        <taxon>Pseudomonadota</taxon>
        <taxon>Alphaproteobacteria</taxon>
        <taxon>Acetobacterales</taxon>
        <taxon>Acetobacteraceae</taxon>
        <taxon>Sorlinia</taxon>
    </lineage>
</organism>
<dbReference type="Pfam" id="PF00668">
    <property type="entry name" value="Condensation"/>
    <property type="match status" value="2"/>
</dbReference>
<dbReference type="Pfam" id="PF00550">
    <property type="entry name" value="PP-binding"/>
    <property type="match status" value="3"/>
</dbReference>
<dbReference type="RefSeq" id="WP_394820123.1">
    <property type="nucleotide sequence ID" value="NZ_JAWJZY010000004.1"/>
</dbReference>
<dbReference type="Gene3D" id="1.10.1200.10">
    <property type="entry name" value="ACP-like"/>
    <property type="match status" value="3"/>
</dbReference>
<evidence type="ECO:0000259" key="7">
    <source>
        <dbReference type="PROSITE" id="PS50075"/>
    </source>
</evidence>
<reference evidence="8 9" key="1">
    <citation type="submission" date="2023-10" db="EMBL/GenBank/DDBJ databases">
        <title>Sorlinia euscelidii gen. nov., sp. nov., an acetic acid bacteria isolated from the gut of Euscelidius variegatus emitter.</title>
        <authorList>
            <person name="Michoud G."/>
            <person name="Marasco R."/>
            <person name="Seferji K."/>
            <person name="Gonella E."/>
            <person name="Garuglieri E."/>
            <person name="Alma A."/>
            <person name="Mapelli F."/>
            <person name="Borin S."/>
            <person name="Daffonchio D."/>
            <person name="Crotti E."/>
        </authorList>
    </citation>
    <scope>NUCLEOTIDE SEQUENCE [LARGE SCALE GENOMIC DNA]</scope>
    <source>
        <strain evidence="8 9">EV16P</strain>
    </source>
</reference>
<dbReference type="InterPro" id="IPR057737">
    <property type="entry name" value="Condensation_MtbB-like"/>
</dbReference>
<dbReference type="InterPro" id="IPR006162">
    <property type="entry name" value="Ppantetheine_attach_site"/>
</dbReference>